<dbReference type="InterPro" id="IPR003065">
    <property type="entry name" value="Invas_SpaK"/>
</dbReference>
<dbReference type="Pfam" id="PF03519">
    <property type="entry name" value="Invas_SpaK"/>
    <property type="match status" value="1"/>
</dbReference>
<comment type="caution">
    <text evidence="1">The sequence shown here is derived from an EMBL/GenBank/DDBJ whole genome shotgun (WGS) entry which is preliminary data.</text>
</comment>
<dbReference type="STRING" id="1161919.EPIR_0862"/>
<dbReference type="CDD" id="cd17035">
    <property type="entry name" value="T3SC_IB_Spa15-like"/>
    <property type="match status" value="1"/>
</dbReference>
<sequence length="139" mass="16038">MRCNMKYDLVELVSNMLEDAGISGVMEQGLSNHSTITLNMKDEIPSIYIKNENDEVWVWAKICEYNLSALSYCSINLFPVMLNYNEDVFYTGQPCLYPVDGDLELRAQIREKHLESADTFLMVLDHFLTLLQEYRAVLA</sequence>
<dbReference type="SUPFAM" id="SSF69635">
    <property type="entry name" value="Type III secretory system chaperone-like"/>
    <property type="match status" value="1"/>
</dbReference>
<evidence type="ECO:0000313" key="1">
    <source>
        <dbReference type="EMBL" id="CCG86227.1"/>
    </source>
</evidence>
<dbReference type="EMBL" id="CAHS01000011">
    <property type="protein sequence ID" value="CCG86227.1"/>
    <property type="molecule type" value="Genomic_DNA"/>
</dbReference>
<proteinExistence type="predicted"/>
<evidence type="ECO:0000313" key="2">
    <source>
        <dbReference type="Proteomes" id="UP000018217"/>
    </source>
</evidence>
<dbReference type="Gene3D" id="3.30.1460.10">
    <property type="match status" value="1"/>
</dbReference>
<protein>
    <submittedName>
        <fullName evidence="1">Surface presentation of antigens protein spaK Class 1B type III secretion system chaperone spaK</fullName>
    </submittedName>
</protein>
<name>V5Z5M0_9GAMM</name>
<dbReference type="Proteomes" id="UP000018217">
    <property type="component" value="Unassembled WGS sequence"/>
</dbReference>
<accession>V5Z5M0</accession>
<reference evidence="1 2" key="1">
    <citation type="journal article" date="2013" name="Syst. Appl. Microbiol.">
        <title>Phylogenetic position and virulence apparatus of the pear flower necrosis pathogen Erwinia piriflorinigrans CFBP 5888T as assessed by comparative genomics.</title>
        <authorList>
            <person name="Smits T.H."/>
            <person name="Rezzonico F."/>
            <person name="Lopez M.M."/>
            <person name="Blom J."/>
            <person name="Goesmann A."/>
            <person name="Frey J.E."/>
            <person name="Duffy B."/>
        </authorList>
    </citation>
    <scope>NUCLEOTIDE SEQUENCE [LARGE SCALE GENOMIC DNA]</scope>
    <source>
        <strain evidence="2">CFBP5888</strain>
    </source>
</reference>
<keyword evidence="2" id="KW-1185">Reference proteome</keyword>
<organism evidence="1 2">
    <name type="scientific">Erwinia piriflorinigrans CFBP 5888</name>
    <dbReference type="NCBI Taxonomy" id="1161919"/>
    <lineage>
        <taxon>Bacteria</taxon>
        <taxon>Pseudomonadati</taxon>
        <taxon>Pseudomonadota</taxon>
        <taxon>Gammaproteobacteria</taxon>
        <taxon>Enterobacterales</taxon>
        <taxon>Erwiniaceae</taxon>
        <taxon>Erwinia</taxon>
    </lineage>
</organism>
<gene>
    <name evidence="1" type="primary">invB</name>
    <name evidence="1" type="ORF">EPIR_0862</name>
</gene>
<dbReference type="AlphaFoldDB" id="V5Z5M0"/>